<accession>A0A820R0R4</accession>
<dbReference type="EMBL" id="CAJOAZ010030469">
    <property type="protein sequence ID" value="CAF4433200.1"/>
    <property type="molecule type" value="Genomic_DNA"/>
</dbReference>
<evidence type="ECO:0000313" key="1">
    <source>
        <dbReference type="EMBL" id="CAF4433200.1"/>
    </source>
</evidence>
<name>A0A820R0R4_9BILA</name>
<sequence>NYPANDFRRYFNTDISIYQPSNSIRNIPLYKLSQYIANFDQNNYIPILICIDDIREGAIVCLIANLMEQLMIDNVADVFHQARKIAYSCSAFQSE</sequence>
<protein>
    <submittedName>
        <fullName evidence="1">Uncharacterized protein</fullName>
    </submittedName>
</protein>
<reference evidence="1" key="1">
    <citation type="submission" date="2021-02" db="EMBL/GenBank/DDBJ databases">
        <authorList>
            <person name="Nowell W R."/>
        </authorList>
    </citation>
    <scope>NUCLEOTIDE SEQUENCE</scope>
</reference>
<dbReference type="AlphaFoldDB" id="A0A820R0R4"/>
<gene>
    <name evidence="1" type="ORF">OXD698_LOCUS53359</name>
</gene>
<evidence type="ECO:0000313" key="2">
    <source>
        <dbReference type="Proteomes" id="UP000663844"/>
    </source>
</evidence>
<feature type="non-terminal residue" evidence="1">
    <location>
        <position position="1"/>
    </location>
</feature>
<feature type="non-terminal residue" evidence="1">
    <location>
        <position position="95"/>
    </location>
</feature>
<comment type="caution">
    <text evidence="1">The sequence shown here is derived from an EMBL/GenBank/DDBJ whole genome shotgun (WGS) entry which is preliminary data.</text>
</comment>
<proteinExistence type="predicted"/>
<organism evidence="1 2">
    <name type="scientific">Adineta steineri</name>
    <dbReference type="NCBI Taxonomy" id="433720"/>
    <lineage>
        <taxon>Eukaryota</taxon>
        <taxon>Metazoa</taxon>
        <taxon>Spiralia</taxon>
        <taxon>Gnathifera</taxon>
        <taxon>Rotifera</taxon>
        <taxon>Eurotatoria</taxon>
        <taxon>Bdelloidea</taxon>
        <taxon>Adinetida</taxon>
        <taxon>Adinetidae</taxon>
        <taxon>Adineta</taxon>
    </lineage>
</organism>
<dbReference type="Proteomes" id="UP000663844">
    <property type="component" value="Unassembled WGS sequence"/>
</dbReference>